<reference evidence="1 2" key="1">
    <citation type="submission" date="2020-05" db="EMBL/GenBank/DDBJ databases">
        <authorList>
            <person name="Piligrimova E."/>
            <person name="Kazantseva O."/>
            <person name="Skorynina A."/>
            <person name="Shadrin A."/>
        </authorList>
    </citation>
    <scope>NUCLEOTIDE SEQUENCE [LARGE SCALE GENOMIC DNA]</scope>
</reference>
<dbReference type="EMBL" id="MT422786">
    <property type="protein sequence ID" value="QKN88246.1"/>
    <property type="molecule type" value="Genomic_DNA"/>
</dbReference>
<keyword evidence="2" id="KW-1185">Reference proteome</keyword>
<organism evidence="1 2">
    <name type="scientific">Bacillus phage Novomoskovsk</name>
    <dbReference type="NCBI Taxonomy" id="2736258"/>
    <lineage>
        <taxon>Viruses</taxon>
        <taxon>Duplodnaviria</taxon>
        <taxon>Heunggongvirae</taxon>
        <taxon>Uroviricota</taxon>
        <taxon>Caudoviricetes</taxon>
        <taxon>Ehrlichviridae</taxon>
        <taxon>Andromedavirus</taxon>
        <taxon>Andromedavirus novomoskovsk</taxon>
    </lineage>
</organism>
<name>A0A6M9Z6B5_9CAUD</name>
<keyword evidence="1" id="KW-0418">Kinase</keyword>
<accession>A0A6M9Z6B5</accession>
<gene>
    <name evidence="1" type="ORF">Novomoskovsk_58</name>
</gene>
<dbReference type="GO" id="GO:0016301">
    <property type="term" value="F:kinase activity"/>
    <property type="evidence" value="ECO:0007669"/>
    <property type="project" value="UniProtKB-KW"/>
</dbReference>
<keyword evidence="1" id="KW-0808">Transferase</keyword>
<sequence length="297" mass="34530">MHSGQASFILCINKVIPQHYHIERGMREMAKHWETISIMEDHDDFYSMEVEVLQGFDFTHEKLIEDYYMTLCTFSKMDDFMKKHNLVHIGEGHFGEVFGLNDQLVIKLLHNRGEEMPDGYILSLLSDSNMTPNVYAYSDHLDQGFMIVDKVVGFNICDAMSSAPATLEFDLDRQLDRIAKFFEECKRAEVMPADLHQANVMCDYNGNLMVVDVGCFEYGCFDPNSIETMWAYENAKWQMLSIAHQMDHVINKTPLKHIPDYIPQYLRWETETHGDFKGEVIKFLSEFEDHDKVGLPL</sequence>
<protein>
    <submittedName>
        <fullName evidence="1">Serine/threonine kinase</fullName>
    </submittedName>
</protein>
<dbReference type="SUPFAM" id="SSF56112">
    <property type="entry name" value="Protein kinase-like (PK-like)"/>
    <property type="match status" value="1"/>
</dbReference>
<dbReference type="Proteomes" id="UP000509405">
    <property type="component" value="Segment"/>
</dbReference>
<evidence type="ECO:0000313" key="2">
    <source>
        <dbReference type="Proteomes" id="UP000509405"/>
    </source>
</evidence>
<evidence type="ECO:0000313" key="1">
    <source>
        <dbReference type="EMBL" id="QKN88246.1"/>
    </source>
</evidence>
<proteinExistence type="predicted"/>
<dbReference type="InterPro" id="IPR011009">
    <property type="entry name" value="Kinase-like_dom_sf"/>
</dbReference>